<dbReference type="RefSeq" id="WP_015348324.1">
    <property type="nucleotide sequence ID" value="NC_020126.1"/>
</dbReference>
<reference evidence="1 2" key="1">
    <citation type="journal article" date="2013" name="Genome Announc.">
        <title>Complete genome sequence of Myxococcus stipitatus strain DSM 14675, a fruiting myxobacterium.</title>
        <authorList>
            <person name="Huntley S."/>
            <person name="Kneip S."/>
            <person name="Treuner-Lange A."/>
            <person name="Sogaard-Andersen L."/>
        </authorList>
    </citation>
    <scope>NUCLEOTIDE SEQUENCE [LARGE SCALE GENOMIC DNA]</scope>
    <source>
        <strain evidence="2">DSM 14675 / JCM 12634 / Mx s8</strain>
    </source>
</reference>
<name>L7U7I5_MYXSD</name>
<dbReference type="HOGENOM" id="CLU_063022_0_0_7"/>
<dbReference type="GO" id="GO:0016746">
    <property type="term" value="F:acyltransferase activity"/>
    <property type="evidence" value="ECO:0007669"/>
    <property type="project" value="InterPro"/>
</dbReference>
<dbReference type="SUPFAM" id="SSF53901">
    <property type="entry name" value="Thiolase-like"/>
    <property type="match status" value="1"/>
</dbReference>
<organism evidence="1 2">
    <name type="scientific">Myxococcus stipitatus (strain DSM 14675 / JCM 12634 / Mx s8)</name>
    <dbReference type="NCBI Taxonomy" id="1278073"/>
    <lineage>
        <taxon>Bacteria</taxon>
        <taxon>Pseudomonadati</taxon>
        <taxon>Myxococcota</taxon>
        <taxon>Myxococcia</taxon>
        <taxon>Myxococcales</taxon>
        <taxon>Cystobacterineae</taxon>
        <taxon>Myxococcaceae</taxon>
        <taxon>Myxococcus</taxon>
    </lineage>
</organism>
<dbReference type="AlphaFoldDB" id="L7U7I5"/>
<dbReference type="STRING" id="1278073.MYSTI_02747"/>
<dbReference type="KEGG" id="msd:MYSTI_02747"/>
<protein>
    <submittedName>
        <fullName evidence="1">3-oxoacyl-(Acyl carrier protein) synthase</fullName>
    </submittedName>
</protein>
<accession>L7U7I5</accession>
<dbReference type="InterPro" id="IPR016039">
    <property type="entry name" value="Thiolase-like"/>
</dbReference>
<dbReference type="Proteomes" id="UP000011131">
    <property type="component" value="Chromosome"/>
</dbReference>
<sequence length="338" mass="36522">MTRPTYIRAAGMATPVGLTWQTSCAAMRAGLTRKSISPYHDDDGREIVASYLLTPLREEASADERWIALLTYALRDIARQVDHLELEQTPLFLARPLLLHGLSCSIPLLSEALSNALDLRIAPENLHVFNEGSYGGYVALERGRALVRTGQPCIVAAAESMLCARTLLRLSDQQRLLVEGNSDGIIPGEAAAAMLLSPDRMQALATLRGLGFGKESAALDNDLPLRADGLITAARGALREANLQLHELDFRVSDASGESFYFKEQSLLVSRLLRERRAEFPLWLSAEPLGDTGAAGGLCGLLWAMASWARKYAPGPRAIGFAGNDEGARAAVVLERGG</sequence>
<gene>
    <name evidence="1" type="ordered locus">MYSTI_02747</name>
</gene>
<evidence type="ECO:0000313" key="1">
    <source>
        <dbReference type="EMBL" id="AGC44063.1"/>
    </source>
</evidence>
<evidence type="ECO:0000313" key="2">
    <source>
        <dbReference type="Proteomes" id="UP000011131"/>
    </source>
</evidence>
<dbReference type="Gene3D" id="3.40.47.10">
    <property type="match status" value="1"/>
</dbReference>
<proteinExistence type="predicted"/>
<keyword evidence="2" id="KW-1185">Reference proteome</keyword>
<dbReference type="EMBL" id="CP004025">
    <property type="protein sequence ID" value="AGC44063.1"/>
    <property type="molecule type" value="Genomic_DNA"/>
</dbReference>
<dbReference type="eggNOG" id="COG0304">
    <property type="taxonomic scope" value="Bacteria"/>
</dbReference>